<sequence>MRGLVFLLAGFLTITASNTQLSGKTDVFGYINSEFGKIPLIIITIGLLGYGVFMLIRSKYATLKL</sequence>
<proteinExistence type="predicted"/>
<dbReference type="InterPro" id="IPR009597">
    <property type="entry name" value="DUF1206"/>
</dbReference>
<accession>A0A9E8N069</accession>
<dbReference type="RefSeq" id="WP_267678063.1">
    <property type="nucleotide sequence ID" value="NZ_CP113088.1"/>
</dbReference>
<dbReference type="Pfam" id="PF06724">
    <property type="entry name" value="DUF1206"/>
    <property type="match status" value="1"/>
</dbReference>
<evidence type="ECO:0000259" key="2">
    <source>
        <dbReference type="Pfam" id="PF06724"/>
    </source>
</evidence>
<reference evidence="3" key="1">
    <citation type="submission" date="2022-11" db="EMBL/GenBank/DDBJ databases">
        <title>Lacinutrix neustonica HL-RS19T sp. nov., isolated from the surface microlayer sample of brackish Lake Shihwa.</title>
        <authorList>
            <person name="Choi J.Y."/>
            <person name="Hwang C.Y."/>
        </authorList>
    </citation>
    <scope>NUCLEOTIDE SEQUENCE</scope>
    <source>
        <strain evidence="3">HL-RS19</strain>
    </source>
</reference>
<feature type="domain" description="DUF1206" evidence="2">
    <location>
        <begin position="2"/>
        <end position="60"/>
    </location>
</feature>
<organism evidence="3 4">
    <name type="scientific">Lacinutrix neustonica</name>
    <dbReference type="NCBI Taxonomy" id="2980107"/>
    <lineage>
        <taxon>Bacteria</taxon>
        <taxon>Pseudomonadati</taxon>
        <taxon>Bacteroidota</taxon>
        <taxon>Flavobacteriia</taxon>
        <taxon>Flavobacteriales</taxon>
        <taxon>Flavobacteriaceae</taxon>
        <taxon>Lacinutrix</taxon>
    </lineage>
</organism>
<dbReference type="AlphaFoldDB" id="A0A9E8N069"/>
<evidence type="ECO:0000313" key="3">
    <source>
        <dbReference type="EMBL" id="WAC03479.1"/>
    </source>
</evidence>
<name>A0A9E8N069_9FLAO</name>
<dbReference type="Proteomes" id="UP001164705">
    <property type="component" value="Chromosome"/>
</dbReference>
<gene>
    <name evidence="3" type="ORF">N7U66_08310</name>
</gene>
<dbReference type="KEGG" id="lnu:N7U66_08310"/>
<dbReference type="EMBL" id="CP113088">
    <property type="protein sequence ID" value="WAC03479.1"/>
    <property type="molecule type" value="Genomic_DNA"/>
</dbReference>
<keyword evidence="4" id="KW-1185">Reference proteome</keyword>
<evidence type="ECO:0000313" key="4">
    <source>
        <dbReference type="Proteomes" id="UP001164705"/>
    </source>
</evidence>
<keyword evidence="1" id="KW-1133">Transmembrane helix</keyword>
<evidence type="ECO:0000256" key="1">
    <source>
        <dbReference type="SAM" id="Phobius"/>
    </source>
</evidence>
<keyword evidence="1" id="KW-0812">Transmembrane</keyword>
<protein>
    <submittedName>
        <fullName evidence="3">DUF1206 domain-containing protein</fullName>
    </submittedName>
</protein>
<keyword evidence="1" id="KW-0472">Membrane</keyword>
<feature type="transmembrane region" description="Helical" evidence="1">
    <location>
        <begin position="38"/>
        <end position="56"/>
    </location>
</feature>